<dbReference type="EMBL" id="JBHUEA010000001">
    <property type="protein sequence ID" value="MFD1720057.1"/>
    <property type="molecule type" value="Genomic_DNA"/>
</dbReference>
<proteinExistence type="predicted"/>
<sequence>MTVSLQDVRLRRAHAAFERSASGRVDPVRMALGALRSVVALAVAAAAALRGPDPRHLEPRILR</sequence>
<protein>
    <submittedName>
        <fullName evidence="1">Uncharacterized protein</fullName>
    </submittedName>
</protein>
<reference evidence="2" key="1">
    <citation type="journal article" date="2019" name="Int. J. Syst. Evol. Microbiol.">
        <title>The Global Catalogue of Microorganisms (GCM) 10K type strain sequencing project: providing services to taxonomists for standard genome sequencing and annotation.</title>
        <authorList>
            <consortium name="The Broad Institute Genomics Platform"/>
            <consortium name="The Broad Institute Genome Sequencing Center for Infectious Disease"/>
            <person name="Wu L."/>
            <person name="Ma J."/>
        </authorList>
    </citation>
    <scope>NUCLEOTIDE SEQUENCE [LARGE SCALE GENOMIC DNA]</scope>
    <source>
        <strain evidence="2">CGMCC 1.12471</strain>
    </source>
</reference>
<evidence type="ECO:0000313" key="2">
    <source>
        <dbReference type="Proteomes" id="UP001597347"/>
    </source>
</evidence>
<organism evidence="1 2">
    <name type="scientific">Amnibacterium endophyticum</name>
    <dbReference type="NCBI Taxonomy" id="2109337"/>
    <lineage>
        <taxon>Bacteria</taxon>
        <taxon>Bacillati</taxon>
        <taxon>Actinomycetota</taxon>
        <taxon>Actinomycetes</taxon>
        <taxon>Micrococcales</taxon>
        <taxon>Microbacteriaceae</taxon>
        <taxon>Amnibacterium</taxon>
    </lineage>
</organism>
<name>A0ABW4LCJ5_9MICO</name>
<comment type="caution">
    <text evidence="1">The sequence shown here is derived from an EMBL/GenBank/DDBJ whole genome shotgun (WGS) entry which is preliminary data.</text>
</comment>
<dbReference type="Proteomes" id="UP001597347">
    <property type="component" value="Unassembled WGS sequence"/>
</dbReference>
<dbReference type="RefSeq" id="WP_377931264.1">
    <property type="nucleotide sequence ID" value="NZ_JBHUEA010000001.1"/>
</dbReference>
<keyword evidence="2" id="KW-1185">Reference proteome</keyword>
<gene>
    <name evidence="1" type="ORF">ACFSBI_00710</name>
</gene>
<evidence type="ECO:0000313" key="1">
    <source>
        <dbReference type="EMBL" id="MFD1720057.1"/>
    </source>
</evidence>
<accession>A0ABW4LCJ5</accession>